<keyword evidence="16" id="KW-1185">Reference proteome</keyword>
<dbReference type="InterPro" id="IPR001650">
    <property type="entry name" value="Helicase_C-like"/>
</dbReference>
<evidence type="ECO:0000259" key="13">
    <source>
        <dbReference type="PROSITE" id="PS51192"/>
    </source>
</evidence>
<feature type="compositionally biased region" description="Polar residues" evidence="11">
    <location>
        <begin position="277"/>
        <end position="288"/>
    </location>
</feature>
<feature type="region of interest" description="Disordered" evidence="11">
    <location>
        <begin position="266"/>
        <end position="434"/>
    </location>
</feature>
<feature type="domain" description="Helicase ATP-binding" evidence="13">
    <location>
        <begin position="862"/>
        <end position="1034"/>
    </location>
</feature>
<dbReference type="Pfam" id="PF23615">
    <property type="entry name" value="Chromo_MIT1"/>
    <property type="match status" value="1"/>
</dbReference>
<feature type="compositionally biased region" description="Acidic residues" evidence="11">
    <location>
        <begin position="1462"/>
        <end position="1480"/>
    </location>
</feature>
<organism evidence="15 16">
    <name type="scientific">Colletotrichum tabaci</name>
    <dbReference type="NCBI Taxonomy" id="1209068"/>
    <lineage>
        <taxon>Eukaryota</taxon>
        <taxon>Fungi</taxon>
        <taxon>Dikarya</taxon>
        <taxon>Ascomycota</taxon>
        <taxon>Pezizomycotina</taxon>
        <taxon>Sordariomycetes</taxon>
        <taxon>Hypocreomycetidae</taxon>
        <taxon>Glomerellales</taxon>
        <taxon>Glomerellaceae</taxon>
        <taxon>Colletotrichum</taxon>
        <taxon>Colletotrichum destructivum species complex</taxon>
    </lineage>
</organism>
<dbReference type="SUPFAM" id="SSF54160">
    <property type="entry name" value="Chromo domain-like"/>
    <property type="match status" value="1"/>
</dbReference>
<feature type="compositionally biased region" description="Acidic residues" evidence="11">
    <location>
        <begin position="1"/>
        <end position="12"/>
    </location>
</feature>
<dbReference type="InterPro" id="IPR038718">
    <property type="entry name" value="SNF2-like_sf"/>
</dbReference>
<dbReference type="InterPro" id="IPR041684">
    <property type="entry name" value="Znf-PHD-like"/>
</dbReference>
<dbReference type="PROSITE" id="PS50103">
    <property type="entry name" value="ZF_C3H1"/>
    <property type="match status" value="1"/>
</dbReference>
<evidence type="ECO:0000256" key="7">
    <source>
        <dbReference type="ARBA" id="ARBA00022833"/>
    </source>
</evidence>
<feature type="domain" description="C3H1-type" evidence="12">
    <location>
        <begin position="1659"/>
        <end position="1688"/>
    </location>
</feature>
<dbReference type="Gene3D" id="3.40.50.10810">
    <property type="entry name" value="Tandem AAA-ATPase domain"/>
    <property type="match status" value="1"/>
</dbReference>
<dbReference type="CDD" id="cd17919">
    <property type="entry name" value="DEXHc_Snf"/>
    <property type="match status" value="1"/>
</dbReference>
<dbReference type="GO" id="GO:0008270">
    <property type="term" value="F:zinc ion binding"/>
    <property type="evidence" value="ECO:0007669"/>
    <property type="project" value="UniProtKB-KW"/>
</dbReference>
<accession>A0AAV9TDF6</accession>
<dbReference type="Pfam" id="PF23614">
    <property type="entry name" value="DUF7141"/>
    <property type="match status" value="1"/>
</dbReference>
<dbReference type="GO" id="GO:0140658">
    <property type="term" value="F:ATP-dependent chromatin remodeler activity"/>
    <property type="evidence" value="ECO:0007669"/>
    <property type="project" value="TreeGrafter"/>
</dbReference>
<dbReference type="Pfam" id="PF00176">
    <property type="entry name" value="SNF2-rel_dom"/>
    <property type="match status" value="1"/>
</dbReference>
<feature type="compositionally biased region" description="Polar residues" evidence="11">
    <location>
        <begin position="1543"/>
        <end position="1552"/>
    </location>
</feature>
<evidence type="ECO:0000256" key="5">
    <source>
        <dbReference type="ARBA" id="ARBA00022771"/>
    </source>
</evidence>
<keyword evidence="8" id="KW-0067">ATP-binding</keyword>
<reference evidence="15 16" key="1">
    <citation type="submission" date="2023-04" db="EMBL/GenBank/DDBJ databases">
        <title>Colletotrichum tabacum stain YC1 causing leaf anthracnose on Nicotiana tabacum(L.) cv.</title>
        <authorList>
            <person name="Ji Z."/>
            <person name="Wang M."/>
            <person name="Zhang J."/>
            <person name="Wang N."/>
            <person name="Zhou Z."/>
        </authorList>
    </citation>
    <scope>NUCLEOTIDE SEQUENCE [LARGE SCALE GENOMIC DNA]</scope>
    <source>
        <strain evidence="15 16">YC1</strain>
    </source>
</reference>
<keyword evidence="6" id="KW-0378">Hydrolase</keyword>
<evidence type="ECO:0000256" key="6">
    <source>
        <dbReference type="ARBA" id="ARBA00022801"/>
    </source>
</evidence>
<dbReference type="GO" id="GO:0016887">
    <property type="term" value="F:ATP hydrolysis activity"/>
    <property type="evidence" value="ECO:0007669"/>
    <property type="project" value="TreeGrafter"/>
</dbReference>
<evidence type="ECO:0000313" key="15">
    <source>
        <dbReference type="EMBL" id="KAK6217487.1"/>
    </source>
</evidence>
<dbReference type="InterPro" id="IPR001965">
    <property type="entry name" value="Znf_PHD"/>
</dbReference>
<dbReference type="InterPro" id="IPR011011">
    <property type="entry name" value="Znf_FYVE_PHD"/>
</dbReference>
<keyword evidence="7 10" id="KW-0862">Zinc</keyword>
<dbReference type="CDD" id="cd15517">
    <property type="entry name" value="PHD_TCF19_like"/>
    <property type="match status" value="1"/>
</dbReference>
<feature type="compositionally biased region" description="Polar residues" evidence="11">
    <location>
        <begin position="33"/>
        <end position="42"/>
    </location>
</feature>
<comment type="subunit">
    <text evidence="2">Component of the NuA4 histone acetyltransferase complex.</text>
</comment>
<evidence type="ECO:0000256" key="2">
    <source>
        <dbReference type="ARBA" id="ARBA00011353"/>
    </source>
</evidence>
<evidence type="ECO:0000256" key="4">
    <source>
        <dbReference type="ARBA" id="ARBA00022741"/>
    </source>
</evidence>
<feature type="region of interest" description="Disordered" evidence="11">
    <location>
        <begin position="1"/>
        <end position="51"/>
    </location>
</feature>
<feature type="compositionally biased region" description="Polar residues" evidence="11">
    <location>
        <begin position="1779"/>
        <end position="1792"/>
    </location>
</feature>
<feature type="zinc finger region" description="C3H1-type" evidence="10">
    <location>
        <begin position="1659"/>
        <end position="1688"/>
    </location>
</feature>
<comment type="caution">
    <text evidence="15">The sequence shown here is derived from an EMBL/GenBank/DDBJ whole genome shotgun (WGS) entry which is preliminary data.</text>
</comment>
<evidence type="ECO:0000256" key="1">
    <source>
        <dbReference type="ARBA" id="ARBA00004123"/>
    </source>
</evidence>
<dbReference type="Pfam" id="PF00271">
    <property type="entry name" value="Helicase_C"/>
    <property type="match status" value="1"/>
</dbReference>
<name>A0AAV9TDF6_9PEZI</name>
<dbReference type="Gene3D" id="3.40.50.300">
    <property type="entry name" value="P-loop containing nucleotide triphosphate hydrolases"/>
    <property type="match status" value="1"/>
</dbReference>
<feature type="region of interest" description="Disordered" evidence="11">
    <location>
        <begin position="1736"/>
        <end position="1792"/>
    </location>
</feature>
<dbReference type="InterPro" id="IPR027417">
    <property type="entry name" value="P-loop_NTPase"/>
</dbReference>
<dbReference type="SUPFAM" id="SSF52540">
    <property type="entry name" value="P-loop containing nucleoside triphosphate hydrolases"/>
    <property type="match status" value="2"/>
</dbReference>
<dbReference type="InterPro" id="IPR016197">
    <property type="entry name" value="Chromo-like_dom_sf"/>
</dbReference>
<dbReference type="Pfam" id="PF15446">
    <property type="entry name" value="zf-PHD-like"/>
    <property type="match status" value="1"/>
</dbReference>
<feature type="compositionally biased region" description="Low complexity" evidence="11">
    <location>
        <begin position="1519"/>
        <end position="1534"/>
    </location>
</feature>
<dbReference type="GO" id="GO:0005524">
    <property type="term" value="F:ATP binding"/>
    <property type="evidence" value="ECO:0007669"/>
    <property type="project" value="UniProtKB-KW"/>
</dbReference>
<dbReference type="CDD" id="cd18660">
    <property type="entry name" value="CD1_tandem"/>
    <property type="match status" value="1"/>
</dbReference>
<dbReference type="InterPro" id="IPR055565">
    <property type="entry name" value="DUF7141"/>
</dbReference>
<dbReference type="InterPro" id="IPR000571">
    <property type="entry name" value="Znf_CCCH"/>
</dbReference>
<comment type="subcellular location">
    <subcellularLocation>
        <location evidence="1">Nucleus</location>
    </subcellularLocation>
</comment>
<dbReference type="InterPro" id="IPR014001">
    <property type="entry name" value="Helicase_ATP-bd"/>
</dbReference>
<evidence type="ECO:0000313" key="16">
    <source>
        <dbReference type="Proteomes" id="UP001327957"/>
    </source>
</evidence>
<dbReference type="GO" id="GO:0042393">
    <property type="term" value="F:histone binding"/>
    <property type="evidence" value="ECO:0007669"/>
    <property type="project" value="TreeGrafter"/>
</dbReference>
<evidence type="ECO:0000256" key="10">
    <source>
        <dbReference type="PROSITE-ProRule" id="PRU00723"/>
    </source>
</evidence>
<feature type="domain" description="Helicase C-terminal" evidence="14">
    <location>
        <begin position="1167"/>
        <end position="1319"/>
    </location>
</feature>
<dbReference type="EMBL" id="JASAOK010000039">
    <property type="protein sequence ID" value="KAK6217487.1"/>
    <property type="molecule type" value="Genomic_DNA"/>
</dbReference>
<feature type="compositionally biased region" description="Basic and acidic residues" evidence="11">
    <location>
        <begin position="1490"/>
        <end position="1504"/>
    </location>
</feature>
<evidence type="ECO:0000256" key="3">
    <source>
        <dbReference type="ARBA" id="ARBA00022723"/>
    </source>
</evidence>
<evidence type="ECO:0000259" key="12">
    <source>
        <dbReference type="PROSITE" id="PS50103"/>
    </source>
</evidence>
<gene>
    <name evidence="15" type="ORF">QIS74_07601</name>
</gene>
<evidence type="ECO:0000259" key="14">
    <source>
        <dbReference type="PROSITE" id="PS51194"/>
    </source>
</evidence>
<dbReference type="GO" id="GO:0003677">
    <property type="term" value="F:DNA binding"/>
    <property type="evidence" value="ECO:0007669"/>
    <property type="project" value="TreeGrafter"/>
</dbReference>
<feature type="compositionally biased region" description="Polar residues" evidence="11">
    <location>
        <begin position="341"/>
        <end position="353"/>
    </location>
</feature>
<dbReference type="Proteomes" id="UP001327957">
    <property type="component" value="Unassembled WGS sequence"/>
</dbReference>
<keyword evidence="3 10" id="KW-0479">Metal-binding</keyword>
<dbReference type="PROSITE" id="PS51192">
    <property type="entry name" value="HELICASE_ATP_BIND_1"/>
    <property type="match status" value="1"/>
</dbReference>
<keyword evidence="5 10" id="KW-0863">Zinc-finger</keyword>
<evidence type="ECO:0000256" key="11">
    <source>
        <dbReference type="SAM" id="MobiDB-lite"/>
    </source>
</evidence>
<dbReference type="SUPFAM" id="SSF57903">
    <property type="entry name" value="FYVE/PHD zinc finger"/>
    <property type="match status" value="1"/>
</dbReference>
<dbReference type="InterPro" id="IPR049730">
    <property type="entry name" value="SNF2/RAD54-like_C"/>
</dbReference>
<dbReference type="GO" id="GO:0003682">
    <property type="term" value="F:chromatin binding"/>
    <property type="evidence" value="ECO:0007669"/>
    <property type="project" value="TreeGrafter"/>
</dbReference>
<dbReference type="SMART" id="SM00490">
    <property type="entry name" value="HELICc"/>
    <property type="match status" value="1"/>
</dbReference>
<dbReference type="InterPro" id="IPR056616">
    <property type="entry name" value="Chromo_MIT1"/>
</dbReference>
<dbReference type="SMART" id="SM00249">
    <property type="entry name" value="PHD"/>
    <property type="match status" value="1"/>
</dbReference>
<dbReference type="GO" id="GO:0005634">
    <property type="term" value="C:nucleus"/>
    <property type="evidence" value="ECO:0007669"/>
    <property type="project" value="UniProtKB-SubCell"/>
</dbReference>
<dbReference type="PANTHER" id="PTHR45623">
    <property type="entry name" value="CHROMODOMAIN-HELICASE-DNA-BINDING PROTEIN 3-RELATED-RELATED"/>
    <property type="match status" value="1"/>
</dbReference>
<evidence type="ECO:0000256" key="8">
    <source>
        <dbReference type="ARBA" id="ARBA00022840"/>
    </source>
</evidence>
<evidence type="ECO:0000256" key="9">
    <source>
        <dbReference type="ARBA" id="ARBA00023242"/>
    </source>
</evidence>
<protein>
    <submittedName>
        <fullName evidence="15">SNF2 superfamily protein</fullName>
    </submittedName>
</protein>
<proteinExistence type="predicted"/>
<sequence>MDDFPTGADDDLVQPLGSPSDALFGLDNPDYDNPSNPISTGTPADERMPDDNADEAIVDFDRGDFSNNGEIADIAREPVSSTKNDIQTSTHIDVGNDERISSTAVGVELDISTAVMSDLTSVSSIVEPGDGHQIKQSKLQTPELRTSNFEIILPYLSSEERAQYTSITSNVVNEIIEEVLGPEGEVWYRMEFTDGRQNVIPFEDLLSYENAQSALRRFEGNMADRNKSASAHNDDNTVKKRLWKETWDESVTGSDTKINTMALAEDESSGYPHRQRNSAQGQTYQDSVLDSDEDVAPRRSKRQRTSTSDDTRYNSVLISDDENMGETRPQGRQLRERTQKQLKLTSMAFTNLPLSRDDDMDELSQDLPRQASEEDDDDFQIITSDLLPKPSSSRRKKSRRLRSKVKPVQHPRSRGSSIEFEDRRRSGRSTRNKASMLDEALMDDESFYVEDTALASTPRVSNIKEVFKPLKHDSSFNQFHSNICGACSTGFAAHKGALIGCQGCSMSFHKGCIGYRSAREHIVTKVGVDDFVLQCKYCIRFYDKKDKNSPRHDRCQQCKGSGRSCAAFSSRKTPKQEEKIRLENGGEDPITPVDPSLVNNADNLLFRCTMCKRGWHYEHLPSSQMDLDSSDLRQQRLSEYSVDWKCIDCGTLSETIQTLVAWRPADPKPLDPETTHSDLREDEKDYLVKWKGRSYFHCTWMPGAWVFHIAAGAMRNAFAKKDAGQNLALHFTKSEAIPQEYLLIDVIFQAKVKGSARGSLEDEMDRIGNVDKIYVKFQGLGYDETVWDTPPKPDAKELYSAFKVAYYEYLTGKYFSSPPNGKMKERVTKWKSEDFVKLDHQPPGLRRGKLMEYQIEGVNWMLWNYHENKNVILADEMGLGKTVQVIGLISTLVHGDPKCWPFLIVVPNSTCPNWRREIKQWAPELRVVTYHGGKQAQDLAYQFELFPNNSQSIKAHIVVMSYDSAQDDRTKHKFASVQWAGLVVDEGQRLKNDKSMLYTALRSMRFPFRLLLTGTPLQNNKRELFNLLQFVDPSQNAAKLDEEFQELNGQNLPELHGRIKQYFLRRTKAQVLKFLPPMAQIIVPVSMSILQEKLCKSIIAKSPDLIKAIFADDKINKKERGSLNNILMQLRKCLCHPFMYSEAVEERSADHAKMHQNLVSASGKLMLLNIMLPKLKERGHRVLIFSQFLHQLDIIEDFLNGLGFQHRRLDGKINSLEKQKHIDAFNEPDSEIFAFLLSTRAGGVGINLATADTVIILDPDFNPHQDIQAISRAHRIGQKNKVLCFQLMTKNSAEEKIMQIGRKKMALDHVLIEAMDDEGEPDDLESILKFGASALFSEDQDDKDIVRYDDASVDKLLDRSDIEQTKTGDDESAESQFSFARVWANDKAAFEDTLAEENEPTVNPNVWEEILAEREAEAKRIAELNKEVLGRGGRRRRQAINYKTNGASGIITDIAAEKSESSDNDGEFVGEDDDDEQDTDTENRTLGTGSKEDTPTQDAKDRQRAIQQDENDDLAEINPAKTAASKAKLAKPSAGQGSFLKYNLNSGQSHQAAGSGPARGSGEAGGVSAQPDIPNHHSANFGQGDLGGAPLKYDMVWLDTLRNPTAAAGYPMTTAQQGGYAAQQQSNPFSAQPVVSVNAYVPTQRRIDHIVASTPTPPKKPKIYCDKWVHEGVCAFTQQGCKYKHEMPLDKATQNSLGLFHGLPAWWKKQQAELQRQQSQALLEQNNDTEAFFNARQHQTQQQQQSGLASPIKEQRPAYHQNIDSPASPCVWGPIGPPSKQTLGQGQIYPQSPGNFSAANNFALLRTLEDSLGERDDDVSFESY</sequence>
<keyword evidence="9" id="KW-0539">Nucleus</keyword>
<dbReference type="InterPro" id="IPR000330">
    <property type="entry name" value="SNF2_N"/>
</dbReference>
<keyword evidence="4" id="KW-0547">Nucleotide-binding</keyword>
<dbReference type="CDD" id="cd18793">
    <property type="entry name" value="SF2_C_SNF"/>
    <property type="match status" value="1"/>
</dbReference>
<dbReference type="SMART" id="SM00487">
    <property type="entry name" value="DEXDc"/>
    <property type="match status" value="1"/>
</dbReference>
<dbReference type="Gene3D" id="2.40.50.40">
    <property type="match status" value="1"/>
</dbReference>
<dbReference type="GO" id="GO:0000785">
    <property type="term" value="C:chromatin"/>
    <property type="evidence" value="ECO:0007669"/>
    <property type="project" value="TreeGrafter"/>
</dbReference>
<feature type="compositionally biased region" description="Basic residues" evidence="11">
    <location>
        <begin position="392"/>
        <end position="413"/>
    </location>
</feature>
<feature type="region of interest" description="Disordered" evidence="11">
    <location>
        <begin position="1453"/>
        <end position="1583"/>
    </location>
</feature>
<dbReference type="PROSITE" id="PS51194">
    <property type="entry name" value="HELICASE_CTER"/>
    <property type="match status" value="1"/>
</dbReference>
<dbReference type="PANTHER" id="PTHR45623:SF17">
    <property type="entry name" value="CHROMODOMAIN-HELICASE-DNA-BINDING PROTEIN 3-RELATED"/>
    <property type="match status" value="1"/>
</dbReference>